<comment type="caution">
    <text evidence="2">The sequence shown here is derived from an EMBL/GenBank/DDBJ whole genome shotgun (WGS) entry which is preliminary data.</text>
</comment>
<dbReference type="Pfam" id="PF13843">
    <property type="entry name" value="DDE_Tnp_1_7"/>
    <property type="match status" value="1"/>
</dbReference>
<dbReference type="InterPro" id="IPR029526">
    <property type="entry name" value="PGBD"/>
</dbReference>
<reference evidence="2" key="1">
    <citation type="submission" date="2021-06" db="EMBL/GenBank/DDBJ databases">
        <title>Parelaphostrongylus tenuis whole genome reference sequence.</title>
        <authorList>
            <person name="Garwood T.J."/>
            <person name="Larsen P.A."/>
            <person name="Fountain-Jones N.M."/>
            <person name="Garbe J.R."/>
            <person name="Macchietto M.G."/>
            <person name="Kania S.A."/>
            <person name="Gerhold R.W."/>
            <person name="Richards J.E."/>
            <person name="Wolf T.M."/>
        </authorList>
    </citation>
    <scope>NUCLEOTIDE SEQUENCE</scope>
    <source>
        <strain evidence="2">MNPRO001-30</strain>
        <tissue evidence="2">Meninges</tissue>
    </source>
</reference>
<dbReference type="EMBL" id="JAHQIW010007180">
    <property type="protein sequence ID" value="KAJ1372738.1"/>
    <property type="molecule type" value="Genomic_DNA"/>
</dbReference>
<dbReference type="PANTHER" id="PTHR46599:SF3">
    <property type="entry name" value="PIGGYBAC TRANSPOSABLE ELEMENT-DERIVED PROTEIN 4"/>
    <property type="match status" value="1"/>
</dbReference>
<evidence type="ECO:0000313" key="2">
    <source>
        <dbReference type="EMBL" id="KAJ1372738.1"/>
    </source>
</evidence>
<dbReference type="AlphaFoldDB" id="A0AAD5RB69"/>
<organism evidence="2 3">
    <name type="scientific">Parelaphostrongylus tenuis</name>
    <name type="common">Meningeal worm</name>
    <dbReference type="NCBI Taxonomy" id="148309"/>
    <lineage>
        <taxon>Eukaryota</taxon>
        <taxon>Metazoa</taxon>
        <taxon>Ecdysozoa</taxon>
        <taxon>Nematoda</taxon>
        <taxon>Chromadorea</taxon>
        <taxon>Rhabditida</taxon>
        <taxon>Rhabditina</taxon>
        <taxon>Rhabditomorpha</taxon>
        <taxon>Strongyloidea</taxon>
        <taxon>Metastrongylidae</taxon>
        <taxon>Parelaphostrongylus</taxon>
    </lineage>
</organism>
<name>A0AAD5RB69_PARTN</name>
<accession>A0AAD5RB69</accession>
<evidence type="ECO:0000313" key="3">
    <source>
        <dbReference type="Proteomes" id="UP001196413"/>
    </source>
</evidence>
<proteinExistence type="predicted"/>
<dbReference type="Proteomes" id="UP001196413">
    <property type="component" value="Unassembled WGS sequence"/>
</dbReference>
<sequence>MQTTMDKTIYTRSVQSSNLSIETAKESTDLARNVCIEEFLVPFRGKIELSQRIQNRRHKYGVKMFKLRTRSGYTYSVTVHAGTETSRTGTMTEPVVMKLMDGLLDEGRIVFTENSYTSVSLAERLLERKTHLIGMCRKKSKGLPRQVILQRLKKGQLKAQQNKSGVMVLKCKDKKDVILISTVHDSSLCASTSRPQVLESYNQGKISVDTREKMSSHSPYVRRTSKWYIRLFFHLVTQTCLVNAWRIYCENVRKITIYEFTAQVYMSLFELDKVKESTPPSGHILEDIGGDSRKRRRCVGCYRKLSKCHDSKSAAMRTKQVRTRCSKCLRHFCLDCFNNVHRKCEV</sequence>
<evidence type="ECO:0000259" key="1">
    <source>
        <dbReference type="Pfam" id="PF13843"/>
    </source>
</evidence>
<dbReference type="PANTHER" id="PTHR46599">
    <property type="entry name" value="PIGGYBAC TRANSPOSABLE ELEMENT-DERIVED PROTEIN 4"/>
    <property type="match status" value="1"/>
</dbReference>
<protein>
    <recommendedName>
        <fullName evidence="1">PiggyBac transposable element-derived protein domain-containing protein</fullName>
    </recommendedName>
</protein>
<feature type="domain" description="PiggyBac transposable element-derived protein" evidence="1">
    <location>
        <begin position="25"/>
        <end position="245"/>
    </location>
</feature>
<keyword evidence="3" id="KW-1185">Reference proteome</keyword>
<gene>
    <name evidence="2" type="ORF">KIN20_038457</name>
</gene>